<keyword evidence="11" id="KW-1185">Reference proteome</keyword>
<organism evidence="10 11">
    <name type="scientific">Roseateles flavus</name>
    <dbReference type="NCBI Taxonomy" id="3149041"/>
    <lineage>
        <taxon>Bacteria</taxon>
        <taxon>Pseudomonadati</taxon>
        <taxon>Pseudomonadota</taxon>
        <taxon>Betaproteobacteria</taxon>
        <taxon>Burkholderiales</taxon>
        <taxon>Sphaerotilaceae</taxon>
        <taxon>Roseateles</taxon>
    </lineage>
</organism>
<dbReference type="InterPro" id="IPR003753">
    <property type="entry name" value="Exonuc_VII_L"/>
</dbReference>
<evidence type="ECO:0000256" key="6">
    <source>
        <dbReference type="RuleBase" id="RU004355"/>
    </source>
</evidence>
<dbReference type="Pfam" id="PF13742">
    <property type="entry name" value="tRNA_anti_2"/>
    <property type="match status" value="1"/>
</dbReference>
<evidence type="ECO:0000256" key="7">
    <source>
        <dbReference type="SAM" id="MobiDB-lite"/>
    </source>
</evidence>
<dbReference type="PANTHER" id="PTHR30008:SF0">
    <property type="entry name" value="EXODEOXYRIBONUCLEASE 7 LARGE SUBUNIT"/>
    <property type="match status" value="1"/>
</dbReference>
<comment type="similarity">
    <text evidence="5 6">Belongs to the XseA family.</text>
</comment>
<feature type="compositionally biased region" description="Basic residues" evidence="7">
    <location>
        <begin position="440"/>
        <end position="449"/>
    </location>
</feature>
<dbReference type="EMBL" id="JBDPZC010000009">
    <property type="protein sequence ID" value="MEO3714660.1"/>
    <property type="molecule type" value="Genomic_DNA"/>
</dbReference>
<sequence>MDEGFKPASARLTWTVGGLVRAIADSLASRFASVTVEGELSGFTRAASGHCYFSLKDADGGNALLRCALFRRTAAMLDFQPADGQRVQIRGRVALYEPRGDLQFVAEAMRRAGAGALYEQFLRLKARLEGEGLFDADRKRELPAYPRRIGVITSTAGAALHDVLTALARRAPQVEVFVYPSLVQGADAPSSVMAALAQANARRDAELLILCRGGGSLEDLWAFNDERLVRAIVASELPVIAGIGHETDITLADLAADLRAPTPTAAAELAAPSRQECLGQLAHLEQVLQRRVRRELDTAAQRLDRVALRLARPAEGLARQRRRVALLAQRWGQVLPRWEGLQSQRLAHLAQRHRLAAPQLLRNGQQRLDGLAARLAALDPKQVLARGYAWLDDGQGRALSSIGQLEAGQQLRAVLADGEAALQVLSLKRSGDGSGPPPPVKRRRKATKD</sequence>
<dbReference type="RefSeq" id="WP_347611743.1">
    <property type="nucleotide sequence ID" value="NZ_JBDPZC010000009.1"/>
</dbReference>
<feature type="domain" description="Exonuclease VII large subunit C-terminal" evidence="8">
    <location>
        <begin position="133"/>
        <end position="421"/>
    </location>
</feature>
<comment type="catalytic activity">
    <reaction evidence="5 6">
        <text>Exonucleolytic cleavage in either 5'- to 3'- or 3'- to 5'-direction to yield nucleoside 5'-phosphates.</text>
        <dbReference type="EC" id="3.1.11.6"/>
    </reaction>
</comment>
<dbReference type="InterPro" id="IPR025824">
    <property type="entry name" value="OB-fold_nuc-bd_dom"/>
</dbReference>
<evidence type="ECO:0000313" key="10">
    <source>
        <dbReference type="EMBL" id="MEO3714660.1"/>
    </source>
</evidence>
<evidence type="ECO:0000256" key="4">
    <source>
        <dbReference type="ARBA" id="ARBA00022839"/>
    </source>
</evidence>
<dbReference type="CDD" id="cd04489">
    <property type="entry name" value="ExoVII_LU_OBF"/>
    <property type="match status" value="1"/>
</dbReference>
<dbReference type="Proteomes" id="UP001462640">
    <property type="component" value="Unassembled WGS sequence"/>
</dbReference>
<dbReference type="NCBIfam" id="TIGR00237">
    <property type="entry name" value="xseA"/>
    <property type="match status" value="1"/>
</dbReference>
<evidence type="ECO:0000259" key="9">
    <source>
        <dbReference type="Pfam" id="PF13742"/>
    </source>
</evidence>
<keyword evidence="2 5" id="KW-0540">Nuclease</keyword>
<feature type="domain" description="OB-fold nucleic acid binding" evidence="9">
    <location>
        <begin position="14"/>
        <end position="110"/>
    </location>
</feature>
<evidence type="ECO:0000256" key="3">
    <source>
        <dbReference type="ARBA" id="ARBA00022801"/>
    </source>
</evidence>
<keyword evidence="3 5" id="KW-0378">Hydrolase</keyword>
<name>A0ABV0GHX9_9BURK</name>
<dbReference type="PANTHER" id="PTHR30008">
    <property type="entry name" value="EXODEOXYRIBONUCLEASE 7 LARGE SUBUNIT"/>
    <property type="match status" value="1"/>
</dbReference>
<feature type="region of interest" description="Disordered" evidence="7">
    <location>
        <begin position="428"/>
        <end position="449"/>
    </location>
</feature>
<dbReference type="InterPro" id="IPR020579">
    <property type="entry name" value="Exonuc_VII_lsu_C"/>
</dbReference>
<accession>A0ABV0GHX9</accession>
<gene>
    <name evidence="5 10" type="primary">xseA</name>
    <name evidence="10" type="ORF">ABDJ40_17965</name>
</gene>
<evidence type="ECO:0000256" key="1">
    <source>
        <dbReference type="ARBA" id="ARBA00022490"/>
    </source>
</evidence>
<dbReference type="Pfam" id="PF02601">
    <property type="entry name" value="Exonuc_VII_L"/>
    <property type="match status" value="1"/>
</dbReference>
<comment type="function">
    <text evidence="5">Bidirectionally degrades single-stranded DNA into large acid-insoluble oligonucleotides, which are then degraded further into small acid-soluble oligonucleotides.</text>
</comment>
<reference evidence="10 11" key="1">
    <citation type="submission" date="2024-05" db="EMBL/GenBank/DDBJ databases">
        <title>Roseateles sp. 2.12 16S ribosomal RNA gene Genome sequencing and assembly.</title>
        <authorList>
            <person name="Woo H."/>
        </authorList>
    </citation>
    <scope>NUCLEOTIDE SEQUENCE [LARGE SCALE GENOMIC DNA]</scope>
    <source>
        <strain evidence="10 11">2.12</strain>
    </source>
</reference>
<keyword evidence="4 5" id="KW-0269">Exonuclease</keyword>
<keyword evidence="1 5" id="KW-0963">Cytoplasm</keyword>
<protein>
    <recommendedName>
        <fullName evidence="5">Exodeoxyribonuclease 7 large subunit</fullName>
        <ecNumber evidence="5">3.1.11.6</ecNumber>
    </recommendedName>
    <alternativeName>
        <fullName evidence="5">Exodeoxyribonuclease VII large subunit</fullName>
        <shortName evidence="5">Exonuclease VII large subunit</shortName>
    </alternativeName>
</protein>
<proteinExistence type="inferred from homology"/>
<comment type="caution">
    <text evidence="10">The sequence shown here is derived from an EMBL/GenBank/DDBJ whole genome shotgun (WGS) entry which is preliminary data.</text>
</comment>
<dbReference type="GO" id="GO:0008855">
    <property type="term" value="F:exodeoxyribonuclease VII activity"/>
    <property type="evidence" value="ECO:0007669"/>
    <property type="project" value="UniProtKB-EC"/>
</dbReference>
<evidence type="ECO:0000256" key="2">
    <source>
        <dbReference type="ARBA" id="ARBA00022722"/>
    </source>
</evidence>
<evidence type="ECO:0000256" key="5">
    <source>
        <dbReference type="HAMAP-Rule" id="MF_00378"/>
    </source>
</evidence>
<dbReference type="EC" id="3.1.11.6" evidence="5"/>
<evidence type="ECO:0000259" key="8">
    <source>
        <dbReference type="Pfam" id="PF02601"/>
    </source>
</evidence>
<evidence type="ECO:0000313" key="11">
    <source>
        <dbReference type="Proteomes" id="UP001462640"/>
    </source>
</evidence>
<dbReference type="HAMAP" id="MF_00378">
    <property type="entry name" value="Exonuc_7_L"/>
    <property type="match status" value="1"/>
</dbReference>
<comment type="subcellular location">
    <subcellularLocation>
        <location evidence="5 6">Cytoplasm</location>
    </subcellularLocation>
</comment>
<comment type="subunit">
    <text evidence="5">Heterooligomer composed of large and small subunits.</text>
</comment>